<comment type="caution">
    <text evidence="5">The sequence shown here is derived from an EMBL/GenBank/DDBJ whole genome shotgun (WGS) entry which is preliminary data.</text>
</comment>
<name>A0A927GU48_9BACL</name>
<gene>
    <name evidence="5" type="ORF">IDH44_25505</name>
</gene>
<evidence type="ECO:0000256" key="1">
    <source>
        <dbReference type="ARBA" id="ARBA00023015"/>
    </source>
</evidence>
<keyword evidence="3" id="KW-0804">Transcription</keyword>
<keyword evidence="6" id="KW-1185">Reference proteome</keyword>
<dbReference type="PROSITE" id="PS01124">
    <property type="entry name" value="HTH_ARAC_FAMILY_2"/>
    <property type="match status" value="1"/>
</dbReference>
<sequence>MTTLAASQSEQINEERVVYQHPLLYLKVWEVRTGATEYRDDRYRPWHYHKEVELLTVTKGRLAVQTREDTYALGEGDVVLLGSKQLHRTRSLDGSPVSFIVLQIDLLQHFDSSTLPYAQCFSELTRPLGDLNYMFGDNSALRREIVSAIVRIYRESQDMRRGYELAVSAAIRELLLLLLRGDTRGLLQEDPGGELLRLRPVLDHVEAHLQDKIAVEDVCRLMNFSYHYFIRYFRSVMSVSFIEYVNYKRIKRAERLLLTRDLSISETAAAAGIPSMAQFYKLFRRYNRCSPKAFKQRMRASV</sequence>
<dbReference type="EMBL" id="JACXIZ010000074">
    <property type="protein sequence ID" value="MBD2848549.1"/>
    <property type="molecule type" value="Genomic_DNA"/>
</dbReference>
<keyword evidence="2" id="KW-0238">DNA-binding</keyword>
<evidence type="ECO:0000256" key="2">
    <source>
        <dbReference type="ARBA" id="ARBA00023125"/>
    </source>
</evidence>
<dbReference type="RefSeq" id="WP_190921644.1">
    <property type="nucleotide sequence ID" value="NZ_JACXIZ010000074.1"/>
</dbReference>
<proteinExistence type="predicted"/>
<dbReference type="Gene3D" id="2.60.120.10">
    <property type="entry name" value="Jelly Rolls"/>
    <property type="match status" value="1"/>
</dbReference>
<feature type="domain" description="HTH araC/xylS-type" evidence="4">
    <location>
        <begin position="199"/>
        <end position="297"/>
    </location>
</feature>
<dbReference type="PANTHER" id="PTHR43280:SF27">
    <property type="entry name" value="TRANSCRIPTIONAL REGULATOR MTLR"/>
    <property type="match status" value="1"/>
</dbReference>
<dbReference type="InterPro" id="IPR018060">
    <property type="entry name" value="HTH_AraC"/>
</dbReference>
<dbReference type="InterPro" id="IPR018062">
    <property type="entry name" value="HTH_AraC-typ_CS"/>
</dbReference>
<dbReference type="AlphaFoldDB" id="A0A927GU48"/>
<dbReference type="InterPro" id="IPR003313">
    <property type="entry name" value="AraC-bd"/>
</dbReference>
<evidence type="ECO:0000313" key="6">
    <source>
        <dbReference type="Proteomes" id="UP000621560"/>
    </source>
</evidence>
<reference evidence="5" key="1">
    <citation type="submission" date="2020-09" db="EMBL/GenBank/DDBJ databases">
        <title>A novel bacterium of genus Paenibacillus, isolated from South China Sea.</title>
        <authorList>
            <person name="Huang H."/>
            <person name="Mo K."/>
            <person name="Hu Y."/>
        </authorList>
    </citation>
    <scope>NUCLEOTIDE SEQUENCE</scope>
    <source>
        <strain evidence="5">IB182496</strain>
    </source>
</reference>
<keyword evidence="1" id="KW-0805">Transcription regulation</keyword>
<dbReference type="PANTHER" id="PTHR43280">
    <property type="entry name" value="ARAC-FAMILY TRANSCRIPTIONAL REGULATOR"/>
    <property type="match status" value="1"/>
</dbReference>
<evidence type="ECO:0000259" key="4">
    <source>
        <dbReference type="PROSITE" id="PS01124"/>
    </source>
</evidence>
<dbReference type="Proteomes" id="UP000621560">
    <property type="component" value="Unassembled WGS sequence"/>
</dbReference>
<dbReference type="InterPro" id="IPR009057">
    <property type="entry name" value="Homeodomain-like_sf"/>
</dbReference>
<dbReference type="Pfam" id="PF02311">
    <property type="entry name" value="AraC_binding"/>
    <property type="match status" value="1"/>
</dbReference>
<dbReference type="InterPro" id="IPR037923">
    <property type="entry name" value="HTH-like"/>
</dbReference>
<dbReference type="SMART" id="SM00342">
    <property type="entry name" value="HTH_ARAC"/>
    <property type="match status" value="1"/>
</dbReference>
<evidence type="ECO:0000256" key="3">
    <source>
        <dbReference type="ARBA" id="ARBA00023163"/>
    </source>
</evidence>
<dbReference type="SUPFAM" id="SSF46689">
    <property type="entry name" value="Homeodomain-like"/>
    <property type="match status" value="2"/>
</dbReference>
<protein>
    <submittedName>
        <fullName evidence="5">AraC family transcriptional regulator</fullName>
    </submittedName>
</protein>
<dbReference type="GO" id="GO:0043565">
    <property type="term" value="F:sequence-specific DNA binding"/>
    <property type="evidence" value="ECO:0007669"/>
    <property type="project" value="InterPro"/>
</dbReference>
<dbReference type="PROSITE" id="PS00041">
    <property type="entry name" value="HTH_ARAC_FAMILY_1"/>
    <property type="match status" value="1"/>
</dbReference>
<dbReference type="Gene3D" id="1.10.10.60">
    <property type="entry name" value="Homeodomain-like"/>
    <property type="match status" value="2"/>
</dbReference>
<evidence type="ECO:0000313" key="5">
    <source>
        <dbReference type="EMBL" id="MBD2848549.1"/>
    </source>
</evidence>
<organism evidence="5 6">
    <name type="scientific">Paenibacillus sabuli</name>
    <dbReference type="NCBI Taxonomy" id="2772509"/>
    <lineage>
        <taxon>Bacteria</taxon>
        <taxon>Bacillati</taxon>
        <taxon>Bacillota</taxon>
        <taxon>Bacilli</taxon>
        <taxon>Bacillales</taxon>
        <taxon>Paenibacillaceae</taxon>
        <taxon>Paenibacillus</taxon>
    </lineage>
</organism>
<dbReference type="Pfam" id="PF12833">
    <property type="entry name" value="HTH_18"/>
    <property type="match status" value="1"/>
</dbReference>
<accession>A0A927GU48</accession>
<dbReference type="InterPro" id="IPR014710">
    <property type="entry name" value="RmlC-like_jellyroll"/>
</dbReference>
<dbReference type="GO" id="GO:0003700">
    <property type="term" value="F:DNA-binding transcription factor activity"/>
    <property type="evidence" value="ECO:0007669"/>
    <property type="project" value="InterPro"/>
</dbReference>
<dbReference type="SUPFAM" id="SSF51215">
    <property type="entry name" value="Regulatory protein AraC"/>
    <property type="match status" value="1"/>
</dbReference>